<dbReference type="GO" id="GO:0005524">
    <property type="term" value="F:ATP binding"/>
    <property type="evidence" value="ECO:0007669"/>
    <property type="project" value="UniProtKB-UniRule"/>
</dbReference>
<evidence type="ECO:0000256" key="4">
    <source>
        <dbReference type="ARBA" id="ARBA00022618"/>
    </source>
</evidence>
<comment type="function">
    <text evidence="9">Part of the ABC transporter FtsEX involved in cellular division.</text>
</comment>
<dbReference type="InterPro" id="IPR003439">
    <property type="entry name" value="ABC_transporter-like_ATP-bd"/>
</dbReference>
<dbReference type="InterPro" id="IPR027417">
    <property type="entry name" value="P-loop_NTPase"/>
</dbReference>
<evidence type="ECO:0000256" key="1">
    <source>
        <dbReference type="ARBA" id="ARBA00005417"/>
    </source>
</evidence>
<comment type="subcellular location">
    <subcellularLocation>
        <location evidence="9">Cell membrane</location>
        <topology evidence="9">Peripheral membrane protein</topology>
        <orientation evidence="9">Cytoplasmic side</orientation>
    </subcellularLocation>
</comment>
<comment type="subunit">
    <text evidence="9">Homodimer. Forms a membrane-associated complex with FtsX.</text>
</comment>
<dbReference type="Proteomes" id="UP000230431">
    <property type="component" value="Unassembled WGS sequence"/>
</dbReference>
<dbReference type="PROSITE" id="PS50893">
    <property type="entry name" value="ABC_TRANSPORTER_2"/>
    <property type="match status" value="1"/>
</dbReference>
<comment type="similarity">
    <text evidence="1 9">Belongs to the ABC transporter superfamily.</text>
</comment>
<dbReference type="NCBIfam" id="TIGR02673">
    <property type="entry name" value="FtsE"/>
    <property type="match status" value="1"/>
</dbReference>
<dbReference type="InterPro" id="IPR005286">
    <property type="entry name" value="Cell_div_FtsE"/>
</dbReference>
<evidence type="ECO:0000256" key="9">
    <source>
        <dbReference type="RuleBase" id="RU365094"/>
    </source>
</evidence>
<reference evidence="11 12" key="1">
    <citation type="submission" date="2017-09" db="EMBL/GenBank/DDBJ databases">
        <title>Depth-based differentiation of microbial function through sediment-hosted aquifers and enrichment of novel symbionts in the deep terrestrial subsurface.</title>
        <authorList>
            <person name="Probst A.J."/>
            <person name="Ladd B."/>
            <person name="Jarett J.K."/>
            <person name="Geller-Mcgrath D.E."/>
            <person name="Sieber C.M."/>
            <person name="Emerson J.B."/>
            <person name="Anantharaman K."/>
            <person name="Thomas B.C."/>
            <person name="Malmstrom R."/>
            <person name="Stieglmeier M."/>
            <person name="Klingl A."/>
            <person name="Woyke T."/>
            <person name="Ryan C.M."/>
            <person name="Banfield J.F."/>
        </authorList>
    </citation>
    <scope>NUCLEOTIDE SEQUENCE [LARGE SCALE GENOMIC DNA]</scope>
    <source>
        <strain evidence="11">CG10_big_fil_rev_8_21_14_0_10_49_38</strain>
    </source>
</reference>
<evidence type="ECO:0000259" key="10">
    <source>
        <dbReference type="PROSITE" id="PS50893"/>
    </source>
</evidence>
<dbReference type="Gene3D" id="3.40.50.300">
    <property type="entry name" value="P-loop containing nucleotide triphosphate hydrolases"/>
    <property type="match status" value="1"/>
</dbReference>
<dbReference type="EMBL" id="PCYK01000021">
    <property type="protein sequence ID" value="PIR45889.1"/>
    <property type="molecule type" value="Genomic_DNA"/>
</dbReference>
<dbReference type="GO" id="GO:0005886">
    <property type="term" value="C:plasma membrane"/>
    <property type="evidence" value="ECO:0007669"/>
    <property type="project" value="UniProtKB-SubCell"/>
</dbReference>
<dbReference type="AlphaFoldDB" id="A0A2H0RH76"/>
<keyword evidence="4 9" id="KW-0132">Cell division</keyword>
<name>A0A2H0RH76_9BACT</name>
<comment type="caution">
    <text evidence="11">The sequence shown here is derived from an EMBL/GenBank/DDBJ whole genome shotgun (WGS) entry which is preliminary data.</text>
</comment>
<evidence type="ECO:0000313" key="12">
    <source>
        <dbReference type="Proteomes" id="UP000230431"/>
    </source>
</evidence>
<dbReference type="InterPro" id="IPR017871">
    <property type="entry name" value="ABC_transporter-like_CS"/>
</dbReference>
<keyword evidence="8 9" id="KW-0131">Cell cycle</keyword>
<evidence type="ECO:0000256" key="6">
    <source>
        <dbReference type="ARBA" id="ARBA00022840"/>
    </source>
</evidence>
<keyword evidence="7 9" id="KW-0472">Membrane</keyword>
<dbReference type="GO" id="GO:0051301">
    <property type="term" value="P:cell division"/>
    <property type="evidence" value="ECO:0007669"/>
    <property type="project" value="UniProtKB-UniRule"/>
</dbReference>
<organism evidence="11 12">
    <name type="scientific">Candidatus Vogelbacteria bacterium CG10_big_fil_rev_8_21_14_0_10_49_38</name>
    <dbReference type="NCBI Taxonomy" id="1975043"/>
    <lineage>
        <taxon>Bacteria</taxon>
        <taxon>Candidatus Vogeliibacteriota</taxon>
    </lineage>
</organism>
<dbReference type="SMART" id="SM00382">
    <property type="entry name" value="AAA"/>
    <property type="match status" value="1"/>
</dbReference>
<gene>
    <name evidence="9 11" type="primary">ftsE</name>
    <name evidence="11" type="ORF">COV08_02550</name>
</gene>
<evidence type="ECO:0000256" key="7">
    <source>
        <dbReference type="ARBA" id="ARBA00023136"/>
    </source>
</evidence>
<evidence type="ECO:0000313" key="11">
    <source>
        <dbReference type="EMBL" id="PIR45889.1"/>
    </source>
</evidence>
<keyword evidence="6 9" id="KW-0067">ATP-binding</keyword>
<dbReference type="FunFam" id="3.40.50.300:FF:000056">
    <property type="entry name" value="Cell division ATP-binding protein FtsE"/>
    <property type="match status" value="1"/>
</dbReference>
<dbReference type="SUPFAM" id="SSF52540">
    <property type="entry name" value="P-loop containing nucleoside triphosphate hydrolases"/>
    <property type="match status" value="1"/>
</dbReference>
<protein>
    <recommendedName>
        <fullName evidence="2 9">Cell division ATP-binding protein FtsE</fullName>
    </recommendedName>
</protein>
<dbReference type="PROSITE" id="PS00211">
    <property type="entry name" value="ABC_TRANSPORTER_1"/>
    <property type="match status" value="1"/>
</dbReference>
<sequence length="225" mass="25102">MIYFDKVSKIYPNSVALEEVSFTIEPGEFVSVVGHSGAGKTTLLKMILAEDVPTSGNVYFDSVDIHRVSKRDLPSLRRRIGSVFQDFRLLPSKTAYENIAFTMEAAGRPDEEIRSDVPHVLDLVGLPGKLHNFPYELSGGERQRLAIARAIINQPDLLMADEPTGNLDPITTAEIIEIFKKINQIGTTVILTTHNKKVIDNLGRRVITLDQGRVLRDDKEGRYAL</sequence>
<dbReference type="InterPro" id="IPR015854">
    <property type="entry name" value="ABC_transpr_LolD-like"/>
</dbReference>
<dbReference type="InterPro" id="IPR003593">
    <property type="entry name" value="AAA+_ATPase"/>
</dbReference>
<dbReference type="Pfam" id="PF00005">
    <property type="entry name" value="ABC_tran"/>
    <property type="match status" value="1"/>
</dbReference>
<evidence type="ECO:0000256" key="3">
    <source>
        <dbReference type="ARBA" id="ARBA00022475"/>
    </source>
</evidence>
<dbReference type="GO" id="GO:0016887">
    <property type="term" value="F:ATP hydrolysis activity"/>
    <property type="evidence" value="ECO:0007669"/>
    <property type="project" value="InterPro"/>
</dbReference>
<evidence type="ECO:0000256" key="8">
    <source>
        <dbReference type="ARBA" id="ARBA00023306"/>
    </source>
</evidence>
<dbReference type="PANTHER" id="PTHR24220">
    <property type="entry name" value="IMPORT ATP-BINDING PROTEIN"/>
    <property type="match status" value="1"/>
</dbReference>
<feature type="domain" description="ABC transporter" evidence="10">
    <location>
        <begin position="2"/>
        <end position="225"/>
    </location>
</feature>
<dbReference type="GO" id="GO:0022857">
    <property type="term" value="F:transmembrane transporter activity"/>
    <property type="evidence" value="ECO:0007669"/>
    <property type="project" value="TreeGrafter"/>
</dbReference>
<dbReference type="PANTHER" id="PTHR24220:SF470">
    <property type="entry name" value="CELL DIVISION ATP-BINDING PROTEIN FTSE"/>
    <property type="match status" value="1"/>
</dbReference>
<evidence type="ECO:0000256" key="2">
    <source>
        <dbReference type="ARBA" id="ARBA00020019"/>
    </source>
</evidence>
<evidence type="ECO:0000256" key="5">
    <source>
        <dbReference type="ARBA" id="ARBA00022741"/>
    </source>
</evidence>
<proteinExistence type="inferred from homology"/>
<keyword evidence="5 9" id="KW-0547">Nucleotide-binding</keyword>
<accession>A0A2H0RH76</accession>
<keyword evidence="3 9" id="KW-1003">Cell membrane</keyword>